<keyword evidence="1" id="KW-0472">Membrane</keyword>
<keyword evidence="1" id="KW-1133">Transmembrane helix</keyword>
<evidence type="ECO:0000313" key="2">
    <source>
        <dbReference type="EMBL" id="MFC4556711.1"/>
    </source>
</evidence>
<feature type="transmembrane region" description="Helical" evidence="1">
    <location>
        <begin position="7"/>
        <end position="28"/>
    </location>
</feature>
<keyword evidence="1" id="KW-0812">Transmembrane</keyword>
<comment type="caution">
    <text evidence="2">The sequence shown here is derived from an EMBL/GenBank/DDBJ whole genome shotgun (WGS) entry which is preliminary data.</text>
</comment>
<evidence type="ECO:0000256" key="1">
    <source>
        <dbReference type="SAM" id="Phobius"/>
    </source>
</evidence>
<keyword evidence="3" id="KW-1185">Reference proteome</keyword>
<dbReference type="EMBL" id="JBHSFU010000001">
    <property type="protein sequence ID" value="MFC4556711.1"/>
    <property type="molecule type" value="Genomic_DNA"/>
</dbReference>
<organism evidence="2 3">
    <name type="scientific">Virgibacillus kekensis</name>
    <dbReference type="NCBI Taxonomy" id="202261"/>
    <lineage>
        <taxon>Bacteria</taxon>
        <taxon>Bacillati</taxon>
        <taxon>Bacillota</taxon>
        <taxon>Bacilli</taxon>
        <taxon>Bacillales</taxon>
        <taxon>Bacillaceae</taxon>
        <taxon>Virgibacillus</taxon>
    </lineage>
</organism>
<accession>A0ABV9DD81</accession>
<name>A0ABV9DD81_9BACI</name>
<dbReference type="RefSeq" id="WP_390292638.1">
    <property type="nucleotide sequence ID" value="NZ_JBHSFU010000001.1"/>
</dbReference>
<evidence type="ECO:0000313" key="3">
    <source>
        <dbReference type="Proteomes" id="UP001595989"/>
    </source>
</evidence>
<dbReference type="Proteomes" id="UP001595989">
    <property type="component" value="Unassembled WGS sequence"/>
</dbReference>
<reference evidence="3" key="1">
    <citation type="journal article" date="2019" name="Int. J. Syst. Evol. Microbiol.">
        <title>The Global Catalogue of Microorganisms (GCM) 10K type strain sequencing project: providing services to taxonomists for standard genome sequencing and annotation.</title>
        <authorList>
            <consortium name="The Broad Institute Genomics Platform"/>
            <consortium name="The Broad Institute Genome Sequencing Center for Infectious Disease"/>
            <person name="Wu L."/>
            <person name="Ma J."/>
        </authorList>
    </citation>
    <scope>NUCLEOTIDE SEQUENCE [LARGE SCALE GENOMIC DNA]</scope>
    <source>
        <strain evidence="3">CGMCC 4.7426</strain>
    </source>
</reference>
<sequence>MVEKSKVLLIALGVCTLIIWTAAIMIFFGQRELNQAELHTFTDNTLDMKEEIMVPVNQKAEIMVHHGEERRTLAAKSNTVLKSNNSNKVSIDVLLELINSNE</sequence>
<proteinExistence type="predicted"/>
<gene>
    <name evidence="2" type="ORF">ACFO3D_00635</name>
</gene>
<protein>
    <submittedName>
        <fullName evidence="2">Uncharacterized protein</fullName>
    </submittedName>
</protein>